<comment type="function">
    <text evidence="11">Proposed to synthesize NOD factor fatty acyl chain. Involved in the synthesis of a highly unsaturated fatty acid moiety, which forms part of a lipo-oligosaccharide that is responsible for host specificity.</text>
</comment>
<keyword evidence="6" id="KW-0997">Cell inner membrane</keyword>
<dbReference type="CDD" id="cd00834">
    <property type="entry name" value="KAS_I_II"/>
    <property type="match status" value="1"/>
</dbReference>
<dbReference type="Pfam" id="PF02801">
    <property type="entry name" value="Ketoacyl-synt_C"/>
    <property type="match status" value="1"/>
</dbReference>
<name>A0ABZ2GWL4_9GAMM</name>
<dbReference type="Gene3D" id="3.40.47.10">
    <property type="match status" value="1"/>
</dbReference>
<evidence type="ECO:0000256" key="11">
    <source>
        <dbReference type="ARBA" id="ARBA00037576"/>
    </source>
</evidence>
<evidence type="ECO:0000256" key="7">
    <source>
        <dbReference type="ARBA" id="ARBA00022679"/>
    </source>
</evidence>
<protein>
    <recommendedName>
        <fullName evidence="12">Nodulation protein E</fullName>
    </recommendedName>
    <alternativeName>
        <fullName evidence="13">Host-specificity of nodulation protein B</fullName>
    </alternativeName>
</protein>
<evidence type="ECO:0000256" key="14">
    <source>
        <dbReference type="RuleBase" id="RU003694"/>
    </source>
</evidence>
<comment type="subcellular location">
    <subcellularLocation>
        <location evidence="1">Cell inner membrane</location>
    </subcellularLocation>
</comment>
<evidence type="ECO:0000256" key="9">
    <source>
        <dbReference type="ARBA" id="ARBA00022989"/>
    </source>
</evidence>
<evidence type="ECO:0000259" key="15">
    <source>
        <dbReference type="PROSITE" id="PS52004"/>
    </source>
</evidence>
<dbReference type="Proteomes" id="UP001360424">
    <property type="component" value="Chromosome"/>
</dbReference>
<evidence type="ECO:0000256" key="8">
    <source>
        <dbReference type="ARBA" id="ARBA00022692"/>
    </source>
</evidence>
<dbReference type="EMBL" id="CP135136">
    <property type="protein sequence ID" value="WWR11837.1"/>
    <property type="molecule type" value="Genomic_DNA"/>
</dbReference>
<dbReference type="InterPro" id="IPR020841">
    <property type="entry name" value="PKS_Beta-ketoAc_synthase_dom"/>
</dbReference>
<keyword evidence="17" id="KW-1185">Reference proteome</keyword>
<dbReference type="SMART" id="SM00825">
    <property type="entry name" value="PKS_KS"/>
    <property type="match status" value="1"/>
</dbReference>
<dbReference type="InterPro" id="IPR016039">
    <property type="entry name" value="Thiolase-like"/>
</dbReference>
<keyword evidence="7 14" id="KW-0808">Transferase</keyword>
<dbReference type="Pfam" id="PF00109">
    <property type="entry name" value="ketoacyl-synt"/>
    <property type="match status" value="1"/>
</dbReference>
<dbReference type="InterPro" id="IPR014030">
    <property type="entry name" value="Ketoacyl_synth_N"/>
</dbReference>
<organism evidence="16 17">
    <name type="scientific">Candidatus Legionella polyplacis</name>
    <dbReference type="NCBI Taxonomy" id="2005262"/>
    <lineage>
        <taxon>Bacteria</taxon>
        <taxon>Pseudomonadati</taxon>
        <taxon>Pseudomonadota</taxon>
        <taxon>Gammaproteobacteria</taxon>
        <taxon>Legionellales</taxon>
        <taxon>Legionellaceae</taxon>
        <taxon>Legionella</taxon>
    </lineage>
</organism>
<evidence type="ECO:0000313" key="17">
    <source>
        <dbReference type="Proteomes" id="UP001360424"/>
    </source>
</evidence>
<dbReference type="PANTHER" id="PTHR11712:SF352">
    <property type="entry name" value="3-OXOACYL-[ACYL-CARRIER-PROTEIN] SYNTHASE"/>
    <property type="match status" value="1"/>
</dbReference>
<evidence type="ECO:0000256" key="1">
    <source>
        <dbReference type="ARBA" id="ARBA00004533"/>
    </source>
</evidence>
<dbReference type="InterPro" id="IPR000794">
    <property type="entry name" value="Beta-ketoacyl_synthase"/>
</dbReference>
<dbReference type="GO" id="GO:0016746">
    <property type="term" value="F:acyltransferase activity"/>
    <property type="evidence" value="ECO:0007669"/>
    <property type="project" value="UniProtKB-KW"/>
</dbReference>
<keyword evidence="4" id="KW-0536">Nodulation</keyword>
<evidence type="ECO:0000256" key="13">
    <source>
        <dbReference type="ARBA" id="ARBA00041756"/>
    </source>
</evidence>
<gene>
    <name evidence="16" type="ORF">RQL38_01560</name>
</gene>
<keyword evidence="9" id="KW-1133">Transmembrane helix</keyword>
<keyword evidence="8" id="KW-0812">Transmembrane</keyword>
<evidence type="ECO:0000256" key="12">
    <source>
        <dbReference type="ARBA" id="ARBA00039445"/>
    </source>
</evidence>
<keyword evidence="5" id="KW-1003">Cell membrane</keyword>
<evidence type="ECO:0000256" key="3">
    <source>
        <dbReference type="ARBA" id="ARBA00008467"/>
    </source>
</evidence>
<comment type="similarity">
    <text evidence="3 14">Belongs to the thiolase-like superfamily. Beta-ketoacyl-ACP synthases family.</text>
</comment>
<dbReference type="NCBIfam" id="NF005589">
    <property type="entry name" value="PRK07314.1"/>
    <property type="match status" value="1"/>
</dbReference>
<evidence type="ECO:0000256" key="6">
    <source>
        <dbReference type="ARBA" id="ARBA00022519"/>
    </source>
</evidence>
<dbReference type="RefSeq" id="WP_338521283.1">
    <property type="nucleotide sequence ID" value="NZ_CP135136.1"/>
</dbReference>
<evidence type="ECO:0000256" key="5">
    <source>
        <dbReference type="ARBA" id="ARBA00022475"/>
    </source>
</evidence>
<evidence type="ECO:0000256" key="2">
    <source>
        <dbReference type="ARBA" id="ARBA00005189"/>
    </source>
</evidence>
<evidence type="ECO:0000256" key="4">
    <source>
        <dbReference type="ARBA" id="ARBA00022458"/>
    </source>
</evidence>
<sequence>MKKRVVVTGMEIISSIGIGIESFWKSAIKGKSGINRIKNYNPTPYPTQIAGEIQDLPIIDIPKFKNKNYYPKVTKYAIYCTQQAIKTSNLTIKELNQAGIFIGTSLGGLPELESAYQTFYKINWKKIPALSILKGMPNSTANHIAILFDIKGINSTTSNACISSAEAIKNAYEQILYGNLNIAICGGSESLLWETIMASWCKLRIMSTQNTNPKKACKPFDINRDGMVIADGAGILILEELNHAKTRGAKIIAEIIGIGSSCDAYHITIPNSKGQEKAISKAIKNAKINISDIQYIHAHGTGTKLNDIIETQTIKNIFGNKAYDIPITAQKSMIGHTIGASGVMQIIAIILSLKNNILLPTINLNNPDPKCDLDYIPNIMRKKNIHIALSNHFAFGGSNIAIILKKYYN</sequence>
<keyword evidence="16" id="KW-0012">Acyltransferase</keyword>
<comment type="pathway">
    <text evidence="2">Lipid metabolism.</text>
</comment>
<keyword evidence="10" id="KW-0472">Membrane</keyword>
<dbReference type="PROSITE" id="PS52004">
    <property type="entry name" value="KS3_2"/>
    <property type="match status" value="1"/>
</dbReference>
<dbReference type="PANTHER" id="PTHR11712">
    <property type="entry name" value="POLYKETIDE SYNTHASE-RELATED"/>
    <property type="match status" value="1"/>
</dbReference>
<evidence type="ECO:0000313" key="16">
    <source>
        <dbReference type="EMBL" id="WWR11837.1"/>
    </source>
</evidence>
<accession>A0ABZ2GWL4</accession>
<reference evidence="16" key="1">
    <citation type="submission" date="2023-09" db="EMBL/GenBank/DDBJ databases">
        <title>Genomes of two closely related lineages of the louse Polyplax serrata with different host specificities.</title>
        <authorList>
            <person name="Martinu J."/>
            <person name="Tarabai H."/>
            <person name="Stefka J."/>
            <person name="Hypsa V."/>
        </authorList>
    </citation>
    <scope>NUCLEOTIDE SEQUENCE [LARGE SCALE GENOMIC DNA]</scope>
    <source>
        <strain evidence="16">HR10_N</strain>
    </source>
</reference>
<evidence type="ECO:0000256" key="10">
    <source>
        <dbReference type="ARBA" id="ARBA00023136"/>
    </source>
</evidence>
<proteinExistence type="inferred from homology"/>
<feature type="domain" description="Ketosynthase family 3 (KS3)" evidence="15">
    <location>
        <begin position="2"/>
        <end position="406"/>
    </location>
</feature>
<dbReference type="SUPFAM" id="SSF53901">
    <property type="entry name" value="Thiolase-like"/>
    <property type="match status" value="2"/>
</dbReference>
<dbReference type="InterPro" id="IPR014031">
    <property type="entry name" value="Ketoacyl_synth_C"/>
</dbReference>